<dbReference type="GO" id="GO:0005886">
    <property type="term" value="C:plasma membrane"/>
    <property type="evidence" value="ECO:0007669"/>
    <property type="project" value="UniProtKB-ARBA"/>
</dbReference>
<keyword evidence="2 6" id="KW-0812">Transmembrane</keyword>
<name>O74272_CANAX</name>
<dbReference type="PANTHER" id="PTHR23502">
    <property type="entry name" value="MAJOR FACILITATOR SUPERFAMILY"/>
    <property type="match status" value="1"/>
</dbReference>
<dbReference type="VEuPathDB" id="FungiDB:C6_03170C_A"/>
<feature type="transmembrane region" description="Helical" evidence="6">
    <location>
        <begin position="459"/>
        <end position="481"/>
    </location>
</feature>
<organism evidence="8">
    <name type="scientific">Candida albicans</name>
    <name type="common">Yeast</name>
    <dbReference type="NCBI Taxonomy" id="5476"/>
    <lineage>
        <taxon>Eukaryota</taxon>
        <taxon>Fungi</taxon>
        <taxon>Dikarya</taxon>
        <taxon>Ascomycota</taxon>
        <taxon>Saccharomycotina</taxon>
        <taxon>Pichiomycetes</taxon>
        <taxon>Debaryomycetaceae</taxon>
        <taxon>Candida/Lodderomyces clade</taxon>
        <taxon>Candida</taxon>
    </lineage>
</organism>
<keyword evidence="4 6" id="KW-0472">Membrane</keyword>
<reference evidence="8" key="1">
    <citation type="journal article" date="1998" name="Curr. Genet.">
        <title>Identification of polymorphic mutant alleles of CaMDR1, a major facilitator of Candida albicans which confers multidrug resistance, and its in vitro transcriptional activation.</title>
        <authorList>
            <person name="Gupta V."/>
            <person name="Kohli A."/>
            <person name="Krishnamurthy S."/>
            <person name="Puri N."/>
            <person name="Aalamgeer S.A."/>
            <person name="Panwar S."/>
            <person name="Prasad R."/>
        </authorList>
    </citation>
    <scope>NUCLEOTIDE SEQUENCE</scope>
    <source>
        <strain evidence="8">1001</strain>
    </source>
</reference>
<dbReference type="PROSITE" id="PS50850">
    <property type="entry name" value="MFS"/>
    <property type="match status" value="1"/>
</dbReference>
<dbReference type="Gene3D" id="1.20.1250.20">
    <property type="entry name" value="MFS general substrate transporter like domains"/>
    <property type="match status" value="1"/>
</dbReference>
<dbReference type="GO" id="GO:0042910">
    <property type="term" value="F:xenobiotic transmembrane transporter activity"/>
    <property type="evidence" value="ECO:0007669"/>
    <property type="project" value="InterPro"/>
</dbReference>
<dbReference type="AlphaFoldDB" id="O74272"/>
<dbReference type="VEuPathDB" id="FungiDB:CAWG_05053"/>
<evidence type="ECO:0000259" key="7">
    <source>
        <dbReference type="PROSITE" id="PS50850"/>
    </source>
</evidence>
<feature type="transmembrane region" description="Helical" evidence="6">
    <location>
        <begin position="208"/>
        <end position="227"/>
    </location>
</feature>
<evidence type="ECO:0000256" key="2">
    <source>
        <dbReference type="ARBA" id="ARBA00022692"/>
    </source>
</evidence>
<dbReference type="FunFam" id="1.20.1250.20:FF:000011">
    <property type="entry name" value="MFS multidrug transporter, putative"/>
    <property type="match status" value="1"/>
</dbReference>
<dbReference type="SUPFAM" id="SSF103473">
    <property type="entry name" value="MFS general substrate transporter"/>
    <property type="match status" value="1"/>
</dbReference>
<dbReference type="InterPro" id="IPR036259">
    <property type="entry name" value="MFS_trans_sf"/>
</dbReference>
<feature type="region of interest" description="Disordered" evidence="5">
    <location>
        <begin position="60"/>
        <end position="102"/>
    </location>
</feature>
<dbReference type="NCBIfam" id="TIGR00880">
    <property type="entry name" value="2_A_01_02"/>
    <property type="match status" value="1"/>
</dbReference>
<evidence type="ECO:0000313" key="8">
    <source>
        <dbReference type="EMBL" id="CAA76189.1"/>
    </source>
</evidence>
<feature type="transmembrane region" description="Helical" evidence="6">
    <location>
        <begin position="353"/>
        <end position="372"/>
    </location>
</feature>
<dbReference type="PANTHER" id="PTHR23502:SF23">
    <property type="entry name" value="FLUCONAZOLE RESISTANCE PROTEIN 1"/>
    <property type="match status" value="1"/>
</dbReference>
<feature type="transmembrane region" description="Helical" evidence="6">
    <location>
        <begin position="185"/>
        <end position="202"/>
    </location>
</feature>
<dbReference type="CDD" id="cd17323">
    <property type="entry name" value="MFS_Tpo1_MDR_like"/>
    <property type="match status" value="1"/>
</dbReference>
<dbReference type="EMBL" id="Y16396">
    <property type="protein sequence ID" value="CAA76189.1"/>
    <property type="molecule type" value="Genomic_DNA"/>
</dbReference>
<accession>O74272</accession>
<feature type="transmembrane region" description="Helical" evidence="6">
    <location>
        <begin position="117"/>
        <end position="137"/>
    </location>
</feature>
<evidence type="ECO:0000256" key="3">
    <source>
        <dbReference type="ARBA" id="ARBA00022989"/>
    </source>
</evidence>
<feature type="transmembrane region" description="Helical" evidence="6">
    <location>
        <begin position="531"/>
        <end position="552"/>
    </location>
</feature>
<dbReference type="GO" id="GO:1990961">
    <property type="term" value="P:xenobiotic detoxification by transmembrane export across the plasma membrane"/>
    <property type="evidence" value="ECO:0007669"/>
    <property type="project" value="TreeGrafter"/>
</dbReference>
<dbReference type="InterPro" id="IPR011701">
    <property type="entry name" value="MFS"/>
</dbReference>
<dbReference type="InterPro" id="IPR020846">
    <property type="entry name" value="MFS_dom"/>
</dbReference>
<feature type="transmembrane region" description="Helical" evidence="6">
    <location>
        <begin position="430"/>
        <end position="453"/>
    </location>
</feature>
<evidence type="ECO:0000256" key="6">
    <source>
        <dbReference type="SAM" id="Phobius"/>
    </source>
</evidence>
<feature type="transmembrane region" description="Helical" evidence="6">
    <location>
        <begin position="392"/>
        <end position="409"/>
    </location>
</feature>
<feature type="transmembrane region" description="Helical" evidence="6">
    <location>
        <begin position="502"/>
        <end position="519"/>
    </location>
</feature>
<dbReference type="GO" id="GO:0015244">
    <property type="term" value="F:fluconazole transmembrane transporter activity"/>
    <property type="evidence" value="ECO:0007669"/>
    <property type="project" value="TreeGrafter"/>
</dbReference>
<feature type="compositionally biased region" description="Low complexity" evidence="5">
    <location>
        <begin position="67"/>
        <end position="87"/>
    </location>
</feature>
<keyword evidence="3 6" id="KW-1133">Transmembrane helix</keyword>
<evidence type="ECO:0000256" key="5">
    <source>
        <dbReference type="SAM" id="MobiDB-lite"/>
    </source>
</evidence>
<proteinExistence type="predicted"/>
<comment type="subcellular location">
    <subcellularLocation>
        <location evidence="1">Membrane</location>
        <topology evidence="1">Multi-pass membrane protein</topology>
    </subcellularLocation>
</comment>
<feature type="transmembrane region" description="Helical" evidence="6">
    <location>
        <begin position="275"/>
        <end position="296"/>
    </location>
</feature>
<gene>
    <name evidence="8" type="primary">MDR1-5</name>
</gene>
<sequence length="565" mass="63029">MHYRFLRVSFVGRVTYHLSKHKYFAHPEEAKNYIIPEKYLADYKPTLADDTSINFEKEEIDNQGEPNSSQSSSSNNTIVDNNNNNNDNDVDGDKIVVTWDGDDDPENPQNWPTLQKAFFIFQISFLTTSVYMGSAVYTPGIEELMHDFGIGRVVATLPLTLFVIGYGVGPLVFSPMSENAIFGRTSIYIITLFLFVILQIPTALVNNIAGLCILRFLGGFFASPCLATGGASVADVVKFWNLPVGLAAWSLGAVCGPSFGPFFGSILTVKASWRWTFWFMCIISGFSFVMLCFTLPETFGKTLLYRKAKRLRAITGNDRITSEGEIENSKMTSHELIIDTLWRPLEITVMEPVVLLINIYIAMVYSILYLFFEVFPIYFVGVKHFTLVELGTTYMSIVIGIVIAAFIYIPVIRQKFTKPILRQEQVFPEVFIPIAIVGGILLTSGLFIFGWSANRTTHWVGPLFGAATTASGAFLIFQTLFNFMGASFKPHYIASVFASNDLFRSVIASVFPLFGAPLFDNLATPEYPVAWGSSVLGFITLVMIAIPVLFYLNGPKLRARSKYAN</sequence>
<protein>
    <submittedName>
        <fullName evidence="8">Multidrug resistance protein</fullName>
    </submittedName>
</protein>
<feature type="transmembrane region" description="Helical" evidence="6">
    <location>
        <begin position="239"/>
        <end position="263"/>
    </location>
</feature>
<dbReference type="Pfam" id="PF07690">
    <property type="entry name" value="MFS_1"/>
    <property type="match status" value="1"/>
</dbReference>
<dbReference type="InterPro" id="IPR001958">
    <property type="entry name" value="Tet-R_TetA/multi-R_MdtG-like"/>
</dbReference>
<evidence type="ECO:0000256" key="1">
    <source>
        <dbReference type="ARBA" id="ARBA00004141"/>
    </source>
</evidence>
<feature type="transmembrane region" description="Helical" evidence="6">
    <location>
        <begin position="149"/>
        <end position="173"/>
    </location>
</feature>
<evidence type="ECO:0000256" key="4">
    <source>
        <dbReference type="ARBA" id="ARBA00023136"/>
    </source>
</evidence>
<feature type="domain" description="Major facilitator superfamily (MFS) profile" evidence="7">
    <location>
        <begin position="117"/>
        <end position="558"/>
    </location>
</feature>